<gene>
    <name evidence="2" type="ORF">K469DRAFT_729628</name>
</gene>
<dbReference type="InterPro" id="IPR011611">
    <property type="entry name" value="PfkB_dom"/>
</dbReference>
<name>A0A6A6DRQ7_9PEZI</name>
<keyword evidence="3" id="KW-1185">Reference proteome</keyword>
<dbReference type="Gene3D" id="3.40.1190.20">
    <property type="match status" value="1"/>
</dbReference>
<dbReference type="InterPro" id="IPR029056">
    <property type="entry name" value="Ribokinase-like"/>
</dbReference>
<evidence type="ECO:0000313" key="2">
    <source>
        <dbReference type="EMBL" id="KAF2180968.1"/>
    </source>
</evidence>
<dbReference type="Pfam" id="PF00294">
    <property type="entry name" value="PfkB"/>
    <property type="match status" value="1"/>
</dbReference>
<feature type="domain" description="Carbohydrate kinase PfkB" evidence="1">
    <location>
        <begin position="32"/>
        <end position="330"/>
    </location>
</feature>
<dbReference type="EMBL" id="ML994655">
    <property type="protein sequence ID" value="KAF2180968.1"/>
    <property type="molecule type" value="Genomic_DNA"/>
</dbReference>
<dbReference type="GO" id="GO:0033786">
    <property type="term" value="F:heptose-1-phosphate adenylyltransferase activity"/>
    <property type="evidence" value="ECO:0007669"/>
    <property type="project" value="TreeGrafter"/>
</dbReference>
<dbReference type="PANTHER" id="PTHR46969:SF1">
    <property type="entry name" value="BIFUNCTIONAL PROTEIN HLDE"/>
    <property type="match status" value="1"/>
</dbReference>
<dbReference type="GO" id="GO:0005829">
    <property type="term" value="C:cytosol"/>
    <property type="evidence" value="ECO:0007669"/>
    <property type="project" value="TreeGrafter"/>
</dbReference>
<protein>
    <submittedName>
        <fullName evidence="2">Ribokinase-like protein</fullName>
    </submittedName>
</protein>
<dbReference type="SUPFAM" id="SSF52374">
    <property type="entry name" value="Nucleotidylyl transferase"/>
    <property type="match status" value="1"/>
</dbReference>
<dbReference type="Gene3D" id="3.40.50.620">
    <property type="entry name" value="HUPs"/>
    <property type="match status" value="1"/>
</dbReference>
<keyword evidence="2" id="KW-0808">Transferase</keyword>
<proteinExistence type="predicted"/>
<dbReference type="PANTHER" id="PTHR46969">
    <property type="entry name" value="BIFUNCTIONAL PROTEIN HLDE"/>
    <property type="match status" value="1"/>
</dbReference>
<accession>A0A6A6DRQ7</accession>
<keyword evidence="2" id="KW-0418">Kinase</keyword>
<dbReference type="AlphaFoldDB" id="A0A6A6DRQ7"/>
<organism evidence="2 3">
    <name type="scientific">Zopfia rhizophila CBS 207.26</name>
    <dbReference type="NCBI Taxonomy" id="1314779"/>
    <lineage>
        <taxon>Eukaryota</taxon>
        <taxon>Fungi</taxon>
        <taxon>Dikarya</taxon>
        <taxon>Ascomycota</taxon>
        <taxon>Pezizomycotina</taxon>
        <taxon>Dothideomycetes</taxon>
        <taxon>Dothideomycetes incertae sedis</taxon>
        <taxon>Zopfiaceae</taxon>
        <taxon>Zopfia</taxon>
    </lineage>
</organism>
<dbReference type="GO" id="GO:0033785">
    <property type="term" value="F:heptose 7-phosphate kinase activity"/>
    <property type="evidence" value="ECO:0007669"/>
    <property type="project" value="TreeGrafter"/>
</dbReference>
<reference evidence="2" key="1">
    <citation type="journal article" date="2020" name="Stud. Mycol.">
        <title>101 Dothideomycetes genomes: a test case for predicting lifestyles and emergence of pathogens.</title>
        <authorList>
            <person name="Haridas S."/>
            <person name="Albert R."/>
            <person name="Binder M."/>
            <person name="Bloem J."/>
            <person name="Labutti K."/>
            <person name="Salamov A."/>
            <person name="Andreopoulos B."/>
            <person name="Baker S."/>
            <person name="Barry K."/>
            <person name="Bills G."/>
            <person name="Bluhm B."/>
            <person name="Cannon C."/>
            <person name="Castanera R."/>
            <person name="Culley D."/>
            <person name="Daum C."/>
            <person name="Ezra D."/>
            <person name="Gonzalez J."/>
            <person name="Henrissat B."/>
            <person name="Kuo A."/>
            <person name="Liang C."/>
            <person name="Lipzen A."/>
            <person name="Lutzoni F."/>
            <person name="Magnuson J."/>
            <person name="Mondo S."/>
            <person name="Nolan M."/>
            <person name="Ohm R."/>
            <person name="Pangilinan J."/>
            <person name="Park H.-J."/>
            <person name="Ramirez L."/>
            <person name="Alfaro M."/>
            <person name="Sun H."/>
            <person name="Tritt A."/>
            <person name="Yoshinaga Y."/>
            <person name="Zwiers L.-H."/>
            <person name="Turgeon B."/>
            <person name="Goodwin S."/>
            <person name="Spatafora J."/>
            <person name="Crous P."/>
            <person name="Grigoriev I."/>
        </authorList>
    </citation>
    <scope>NUCLEOTIDE SEQUENCE</scope>
    <source>
        <strain evidence="2">CBS 207.26</strain>
    </source>
</reference>
<evidence type="ECO:0000313" key="3">
    <source>
        <dbReference type="Proteomes" id="UP000800200"/>
    </source>
</evidence>
<dbReference type="InterPro" id="IPR014729">
    <property type="entry name" value="Rossmann-like_a/b/a_fold"/>
</dbReference>
<sequence>MDNTNIAEFPYIEDTVVRADDVETAFFDSRPILVIGDIMIDDFLIGNVPRVAPDKPIPVLLASRTERKPGGAANVSVNLASLPANAKVSIIGVVGDDASGQALLGLLSQSGVETQDVQVIRHRPTSHNLSVVAQSNHILSRIDRENVSSISEADESSALRAIRQSIHKLQGIIISDYNKSFLSPLLLHEIIREARMANTMVAGERTNNSQYRGASVITPNVKELSTLTSMPVDGEANVDVAATELLRATEAKALVITRGESGVVVYGGGSRKGVISAPLIDDAVEDVSGAGDTFAAAFGLAYFNGFDPFQSAVVGTVAASLVVRKRSTGSVSFREVLEYLSAREKPHTPGFRGTAEKMVRLAACGYVRYLEEAKFLGGTLVLGLNSDGSIKRLKGCNRPILEHALRARVLSALACIDFVVVFEEDTLARLIDAIRLDILKFGGYVKLMSFVDGVSTTSILTSILDCNHAQS</sequence>
<dbReference type="Proteomes" id="UP000800200">
    <property type="component" value="Unassembled WGS sequence"/>
</dbReference>
<evidence type="ECO:0000259" key="1">
    <source>
        <dbReference type="Pfam" id="PF00294"/>
    </source>
</evidence>
<dbReference type="OrthoDB" id="40021at2759"/>
<dbReference type="SUPFAM" id="SSF53613">
    <property type="entry name" value="Ribokinase-like"/>
    <property type="match status" value="1"/>
</dbReference>